<feature type="signal peptide" evidence="2">
    <location>
        <begin position="1"/>
        <end position="28"/>
    </location>
</feature>
<name>C0ESE6_9FIRM</name>
<dbReference type="Proteomes" id="UP000003174">
    <property type="component" value="Unassembled WGS sequence"/>
</dbReference>
<feature type="region of interest" description="Disordered" evidence="1">
    <location>
        <begin position="388"/>
        <end position="451"/>
    </location>
</feature>
<feature type="chain" id="PRO_5005666558" evidence="2">
    <location>
        <begin position="29"/>
        <end position="1584"/>
    </location>
</feature>
<evidence type="ECO:0000259" key="3">
    <source>
        <dbReference type="PROSITE" id="PS50835"/>
    </source>
</evidence>
<evidence type="ECO:0000256" key="1">
    <source>
        <dbReference type="SAM" id="MobiDB-lite"/>
    </source>
</evidence>
<reference evidence="4 5" key="2">
    <citation type="submission" date="2009-02" db="EMBL/GenBank/DDBJ databases">
        <title>Draft genome sequence of Eubacterium hallii (DSM 3353).</title>
        <authorList>
            <person name="Sudarsanam P."/>
            <person name="Ley R."/>
            <person name="Guruge J."/>
            <person name="Turnbaugh P.J."/>
            <person name="Mahowald M."/>
            <person name="Liep D."/>
            <person name="Gordon J."/>
        </authorList>
    </citation>
    <scope>NUCLEOTIDE SEQUENCE [LARGE SCALE GENOMIC DNA]</scope>
    <source>
        <strain evidence="4 5">DSM 3353</strain>
    </source>
</reference>
<dbReference type="InterPro" id="IPR007110">
    <property type="entry name" value="Ig-like_dom"/>
</dbReference>
<dbReference type="InterPro" id="IPR008964">
    <property type="entry name" value="Invasin/intimin_cell_adhesion"/>
</dbReference>
<dbReference type="EMBL" id="ACEP01000021">
    <property type="protein sequence ID" value="EEG37804.1"/>
    <property type="molecule type" value="Genomic_DNA"/>
</dbReference>
<evidence type="ECO:0000313" key="4">
    <source>
        <dbReference type="EMBL" id="EEG37804.1"/>
    </source>
</evidence>
<dbReference type="SUPFAM" id="SSF49373">
    <property type="entry name" value="Invasin/intimin cell-adhesion fragments"/>
    <property type="match status" value="2"/>
</dbReference>
<dbReference type="eggNOG" id="COG5263">
    <property type="taxonomic scope" value="Bacteria"/>
</dbReference>
<comment type="caution">
    <text evidence="4">The sequence shown here is derived from an EMBL/GenBank/DDBJ whole genome shotgun (WGS) entry which is preliminary data.</text>
</comment>
<accession>C0ESE6</accession>
<evidence type="ECO:0000313" key="5">
    <source>
        <dbReference type="Proteomes" id="UP000003174"/>
    </source>
</evidence>
<sequence>MKKQVKNLFALFLTASMAVSLVPADAFAAVHDAVKDATTTTAYEKVEAEKKAAQPKAGSAEAAIQEALYTNTDEVDLSKYNLTERKAEKLTDKSLGDDKDTDLVDVTYETDANGKVTTMSVEKDDTYAYALEEIEELAADDADEDDGSGKTKTEVGQAYKDLMAFYESPDNQEYLGIATPYFTSKDSKGGPVSSLLSLMQQKIYKEGDPEEENPANAKVTYKDMYDVIQGYQTTLQYGIQLFGQQLLAARDEALAQIDDSMTREQKLLVLNDWLGKYCTFDMGAIQEEQDKKNDTETTEEAIQAMGETAAVALADDGQQQPTEEQIAYLRNMLLNGDLKTAFESTAFGALVRRNTICAGYTSAYTYLVQCAFPEIYKEADGKTWKKASEVNGTDSSQDKKDDNSSSENKGDTSETDKEESSSAAETETQAADGEDSSGDASSEKKDETTTETKPTYIVDFVKIFWRSDVQMLGQSQTFRNSHYFNAVKTDNSVDNWYYVDSCYNDIYVECMGRNRVETDGNMTHSYFLISHTSLAKQFDGNFDEIDTLYTDKATDTKYEDAWFTDAQGPISFDKDNWYYVQNTTSYSSGMGTSDQKPDQLVSLPRKAAATATSDSATVLVDYEKGTGAVKEGGDLLKESATKDEDVNDKIYPGLTHTSAYYGGALYLNADNQILKYDLSTNAITKVKEYNEVTAKSVADNMGTGINNNFTGMTFKVTTKDDKDAIHTVENHPIAGLSIDSQGNLNVDIATNYCYVDKYQTEQTNYNSGYMNYKFQGTTIKRGGSNDNQEFMWSADFVETLDMKHVAGDSHEYETVTVDPTCDNAGFTEERCKTCGVVKADSKKESEAEDAKATGHHYIQYKDETYTKESDAEDAKKIVVDAIVCTKCLKAIPRKSSGNSGSIMGGSNDNSDELDIPDGLKTGHEYTGKITSLSDDKKTGNVTVSCDSCVGKELDFLDEKDVTLETKKDVEVTSKKEAEDCEKGGKIIYTAKVTVGDNEYEATTTEEAAAEKHVYKPEFTWADDNTCTVTYTCENCKIPATEAEKCEVTSEVTEPTCTEAGKTVYTATATDKNNINHTDTKEVPIEATGHTYSADPTYEWSEDYKTCKAIFTCDKKDDTQTVECTVTPATTDATCTEAGKVVYTATCTFKGKEYTCPEKKETTIAATGHKYGEPTFNWSEDGKECTATFTCENDKTHTKDVKCTVTKDAEKSTDATCTEAGKAVYVATVKEDPNGSDEYTDTKEVKTTNALGHDYGEPTFGEWTEKDGKMTCEATFTCKNDASHVETVSCEVTSEGKDATYTEAGSVTYTATATVPEGTKTYINPVKKEVKVAQKDSKAKFAKTSYNLYSTQSGKVSLVSDYKQDGIVSIKSSNPSKVSVNTAGVIKAGVVKGKAVKVTITAVVKSGKTIKTVVTVAPTKITLNATSVPLQLKKSTSVIKVAKATLPGDQIASWSTSNKKVVIVSKSGKITAKKVGTAVVRITMKSGATAKCKVKVQKAAVKLTKIAVNSKKVNLNLKKGPKTYKLTATKAPITVVNKVTFTTSNKKVAVVSKSGKITAKKAGKAVITVKCAKKVQKVTVVVKAK</sequence>
<proteinExistence type="predicted"/>
<feature type="compositionally biased region" description="Basic and acidic residues" evidence="1">
    <location>
        <begin position="441"/>
        <end position="450"/>
    </location>
</feature>
<dbReference type="GeneID" id="75049915"/>
<organism evidence="4 5">
    <name type="scientific">Anaerobutyricum hallii DSM 3353</name>
    <dbReference type="NCBI Taxonomy" id="411469"/>
    <lineage>
        <taxon>Bacteria</taxon>
        <taxon>Bacillati</taxon>
        <taxon>Bacillota</taxon>
        <taxon>Clostridia</taxon>
        <taxon>Lachnospirales</taxon>
        <taxon>Lachnospiraceae</taxon>
        <taxon>Anaerobutyricum</taxon>
    </lineage>
</organism>
<evidence type="ECO:0000256" key="2">
    <source>
        <dbReference type="SAM" id="SignalP"/>
    </source>
</evidence>
<dbReference type="InterPro" id="IPR003343">
    <property type="entry name" value="Big_2"/>
</dbReference>
<feature type="compositionally biased region" description="Basic and acidic residues" evidence="1">
    <location>
        <begin position="396"/>
        <end position="420"/>
    </location>
</feature>
<dbReference type="RefSeq" id="WP_005343925.1">
    <property type="nucleotide sequence ID" value="NZ_ACEP01000021.1"/>
</dbReference>
<feature type="domain" description="Ig-like" evidence="3">
    <location>
        <begin position="1127"/>
        <end position="1217"/>
    </location>
</feature>
<gene>
    <name evidence="4" type="ORF">EUBHAL_00319</name>
</gene>
<protein>
    <submittedName>
        <fullName evidence="4">Bacterial group 2 Ig-like protein</fullName>
    </submittedName>
</protein>
<dbReference type="PROSITE" id="PS50835">
    <property type="entry name" value="IG_LIKE"/>
    <property type="match status" value="1"/>
</dbReference>
<feature type="compositionally biased region" description="Low complexity" evidence="1">
    <location>
        <begin position="421"/>
        <end position="431"/>
    </location>
</feature>
<reference evidence="4 5" key="1">
    <citation type="submission" date="2009-01" db="EMBL/GenBank/DDBJ databases">
        <authorList>
            <person name="Fulton L."/>
            <person name="Clifton S."/>
            <person name="Fulton B."/>
            <person name="Xu J."/>
            <person name="Minx P."/>
            <person name="Pepin K.H."/>
            <person name="Johnson M."/>
            <person name="Bhonagiri V."/>
            <person name="Nash W.E."/>
            <person name="Mardis E.R."/>
            <person name="Wilson R.K."/>
        </authorList>
    </citation>
    <scope>NUCLEOTIDE SEQUENCE [LARGE SCALE GENOMIC DNA]</scope>
    <source>
        <strain evidence="4 5">DSM 3353</strain>
    </source>
</reference>
<dbReference type="Pfam" id="PF02368">
    <property type="entry name" value="Big_2"/>
    <property type="match status" value="1"/>
</dbReference>
<keyword evidence="2" id="KW-0732">Signal</keyword>
<dbReference type="Gene3D" id="2.60.40.1080">
    <property type="match status" value="2"/>
</dbReference>
<dbReference type="SMART" id="SM00635">
    <property type="entry name" value="BID_2"/>
    <property type="match status" value="3"/>
</dbReference>